<gene>
    <name evidence="4" type="ORF">E5P55_00930</name>
</gene>
<evidence type="ECO:0000256" key="1">
    <source>
        <dbReference type="ARBA" id="ARBA00010761"/>
    </source>
</evidence>
<organism evidence="4 5">
    <name type="scientific">Candidatus Pinguicoccus supinus</name>
    <dbReference type="NCBI Taxonomy" id="2529394"/>
    <lineage>
        <taxon>Bacteria</taxon>
        <taxon>Pseudomonadati</taxon>
        <taxon>Verrucomicrobiota</taxon>
        <taxon>Candidatus Pinguicoccus</taxon>
    </lineage>
</organism>
<dbReference type="Gene3D" id="3.30.1140.32">
    <property type="entry name" value="Ribosomal protein S3, C-terminal domain"/>
    <property type="match status" value="1"/>
</dbReference>
<protein>
    <submittedName>
        <fullName evidence="4">Uncharacterized protein</fullName>
    </submittedName>
</protein>
<dbReference type="InterPro" id="IPR036419">
    <property type="entry name" value="Ribosomal_S3_C_sf"/>
</dbReference>
<comment type="similarity">
    <text evidence="1">Belongs to the universal ribosomal protein uS3 family.</text>
</comment>
<evidence type="ECO:0000256" key="3">
    <source>
        <dbReference type="ARBA" id="ARBA00023274"/>
    </source>
</evidence>
<keyword evidence="2" id="KW-0689">Ribosomal protein</keyword>
<evidence type="ECO:0000256" key="2">
    <source>
        <dbReference type="ARBA" id="ARBA00022980"/>
    </source>
</evidence>
<dbReference type="KEGG" id="psup:E5P55_00930"/>
<dbReference type="EMBL" id="CP039370">
    <property type="protein sequence ID" value="QPJ58602.1"/>
    <property type="molecule type" value="Genomic_DNA"/>
</dbReference>
<dbReference type="GO" id="GO:1990904">
    <property type="term" value="C:ribonucleoprotein complex"/>
    <property type="evidence" value="ECO:0007669"/>
    <property type="project" value="UniProtKB-KW"/>
</dbReference>
<dbReference type="GO" id="GO:0005840">
    <property type="term" value="C:ribosome"/>
    <property type="evidence" value="ECO:0007669"/>
    <property type="project" value="UniProtKB-KW"/>
</dbReference>
<proteinExistence type="inferred from homology"/>
<dbReference type="AlphaFoldDB" id="A0A7T0BSP5"/>
<dbReference type="Proteomes" id="UP000594451">
    <property type="component" value="Chromosome"/>
</dbReference>
<dbReference type="SUPFAM" id="SSF54821">
    <property type="entry name" value="Ribosomal protein S3 C-terminal domain"/>
    <property type="match status" value="1"/>
</dbReference>
<accession>A0A7T0BSP5</accession>
<keyword evidence="3" id="KW-0687">Ribonucleoprotein</keyword>
<name>A0A7T0BSP5_9BACT</name>
<evidence type="ECO:0000313" key="4">
    <source>
        <dbReference type="EMBL" id="QPJ58602.1"/>
    </source>
</evidence>
<reference evidence="4 5" key="1">
    <citation type="journal article" date="2020" name="Sci. Rep.">
        <title>Morphology, ultrastructure, genomics, and phylogeny of Euplotes vanleeuwenhoeki sp. nov. and its ultra-reduced endosymbiont Candidatus Pinguicoccus supinus sp. nov.</title>
        <authorList>
            <person name="Serra V."/>
            <person name="Gammuto L."/>
            <person name="Nitla V."/>
            <person name="Castelli M."/>
            <person name="Lanzoni O."/>
            <person name="Sassera D."/>
            <person name="Bandi C."/>
            <person name="Sandeep B.V."/>
            <person name="Verni F."/>
            <person name="Modeo L."/>
            <person name="Petroni G."/>
        </authorList>
    </citation>
    <scope>NUCLEOTIDE SEQUENCE [LARGE SCALE GENOMIC DNA]</scope>
    <source>
        <strain evidence="4 5">KKR18_Esm</strain>
    </source>
</reference>
<evidence type="ECO:0000313" key="5">
    <source>
        <dbReference type="Proteomes" id="UP000594451"/>
    </source>
</evidence>
<sequence>MREGSIPLHTIKSKVYFGFEKANTKYGIIGVKC</sequence>
<keyword evidence="5" id="KW-1185">Reference proteome</keyword>